<gene>
    <name evidence="2" type="ORF">BJX68DRAFT_242217</name>
</gene>
<evidence type="ECO:0000256" key="1">
    <source>
        <dbReference type="SAM" id="Phobius"/>
    </source>
</evidence>
<comment type="caution">
    <text evidence="2">The sequence shown here is derived from an EMBL/GenBank/DDBJ whole genome shotgun (WGS) entry which is preliminary data.</text>
</comment>
<keyword evidence="1" id="KW-1133">Transmembrane helix</keyword>
<protein>
    <submittedName>
        <fullName evidence="2">Uncharacterized protein</fullName>
    </submittedName>
</protein>
<accession>A0ABR4JZY4</accession>
<feature type="transmembrane region" description="Helical" evidence="1">
    <location>
        <begin position="65"/>
        <end position="84"/>
    </location>
</feature>
<organism evidence="2 3">
    <name type="scientific">Aspergillus pseudodeflectus</name>
    <dbReference type="NCBI Taxonomy" id="176178"/>
    <lineage>
        <taxon>Eukaryota</taxon>
        <taxon>Fungi</taxon>
        <taxon>Dikarya</taxon>
        <taxon>Ascomycota</taxon>
        <taxon>Pezizomycotina</taxon>
        <taxon>Eurotiomycetes</taxon>
        <taxon>Eurotiomycetidae</taxon>
        <taxon>Eurotiales</taxon>
        <taxon>Aspergillaceae</taxon>
        <taxon>Aspergillus</taxon>
        <taxon>Aspergillus subgen. Nidulantes</taxon>
    </lineage>
</organism>
<sequence length="98" mass="11086">MITLSGGLRVNVLSGCYPVYLVAFCVYILVTAVLVQTRVQETYRILLLSCLMHLLSLLVRFQRSFALVWILFAQGLIPALGFRFRSLAVNELSLSRHL</sequence>
<keyword evidence="3" id="KW-1185">Reference proteome</keyword>
<proteinExistence type="predicted"/>
<keyword evidence="1" id="KW-0812">Transmembrane</keyword>
<feature type="transmembrane region" description="Helical" evidence="1">
    <location>
        <begin position="12"/>
        <end position="35"/>
    </location>
</feature>
<keyword evidence="1" id="KW-0472">Membrane</keyword>
<dbReference type="RefSeq" id="XP_070896610.1">
    <property type="nucleotide sequence ID" value="XM_071040951.1"/>
</dbReference>
<dbReference type="Proteomes" id="UP001610444">
    <property type="component" value="Unassembled WGS sequence"/>
</dbReference>
<name>A0ABR4JZY4_9EURO</name>
<evidence type="ECO:0000313" key="3">
    <source>
        <dbReference type="Proteomes" id="UP001610444"/>
    </source>
</evidence>
<dbReference type="GeneID" id="98156115"/>
<feature type="non-terminal residue" evidence="2">
    <location>
        <position position="98"/>
    </location>
</feature>
<dbReference type="EMBL" id="JBFXLR010000037">
    <property type="protein sequence ID" value="KAL2845366.1"/>
    <property type="molecule type" value="Genomic_DNA"/>
</dbReference>
<reference evidence="2 3" key="1">
    <citation type="submission" date="2024-07" db="EMBL/GenBank/DDBJ databases">
        <title>Section-level genome sequencing and comparative genomics of Aspergillus sections Usti and Cavernicolus.</title>
        <authorList>
            <consortium name="Lawrence Berkeley National Laboratory"/>
            <person name="Nybo J.L."/>
            <person name="Vesth T.C."/>
            <person name="Theobald S."/>
            <person name="Frisvad J.C."/>
            <person name="Larsen T.O."/>
            <person name="Kjaerboelling I."/>
            <person name="Rothschild-Mancinelli K."/>
            <person name="Lyhne E.K."/>
            <person name="Kogle M.E."/>
            <person name="Barry K."/>
            <person name="Clum A."/>
            <person name="Na H."/>
            <person name="Ledsgaard L."/>
            <person name="Lin J."/>
            <person name="Lipzen A."/>
            <person name="Kuo A."/>
            <person name="Riley R."/>
            <person name="Mondo S."/>
            <person name="LaButti K."/>
            <person name="Haridas S."/>
            <person name="Pangalinan J."/>
            <person name="Salamov A.A."/>
            <person name="Simmons B.A."/>
            <person name="Magnuson J.K."/>
            <person name="Chen J."/>
            <person name="Drula E."/>
            <person name="Henrissat B."/>
            <person name="Wiebenga A."/>
            <person name="Lubbers R.J."/>
            <person name="Gomes A.C."/>
            <person name="Macurrencykelacurrency M.R."/>
            <person name="Stajich J."/>
            <person name="Grigoriev I.V."/>
            <person name="Mortensen U.H."/>
            <person name="De vries R.P."/>
            <person name="Baker S.E."/>
            <person name="Andersen M.R."/>
        </authorList>
    </citation>
    <scope>NUCLEOTIDE SEQUENCE [LARGE SCALE GENOMIC DNA]</scope>
    <source>
        <strain evidence="2 3">CBS 756.74</strain>
    </source>
</reference>
<evidence type="ECO:0000313" key="2">
    <source>
        <dbReference type="EMBL" id="KAL2845366.1"/>
    </source>
</evidence>